<evidence type="ECO:0000313" key="9">
    <source>
        <dbReference type="Proteomes" id="UP000178114"/>
    </source>
</evidence>
<dbReference type="GO" id="GO:0004016">
    <property type="term" value="F:adenylate cyclase activity"/>
    <property type="evidence" value="ECO:0007669"/>
    <property type="project" value="UniProtKB-UniRule"/>
</dbReference>
<name>A0A1F5X2M1_9BACT</name>
<evidence type="ECO:0000256" key="3">
    <source>
        <dbReference type="ARBA" id="ARBA00022695"/>
    </source>
</evidence>
<dbReference type="GO" id="GO:0006171">
    <property type="term" value="P:cAMP biosynthetic process"/>
    <property type="evidence" value="ECO:0007669"/>
    <property type="project" value="InterPro"/>
</dbReference>
<dbReference type="InterPro" id="IPR050338">
    <property type="entry name" value="DisA"/>
</dbReference>
<evidence type="ECO:0000256" key="4">
    <source>
        <dbReference type="ARBA" id="ARBA00022741"/>
    </source>
</evidence>
<evidence type="ECO:0000313" key="8">
    <source>
        <dbReference type="EMBL" id="OGF81811.1"/>
    </source>
</evidence>
<comment type="caution">
    <text evidence="6">Lacks conserved residue(s) required for the propagation of feature annotation.</text>
</comment>
<dbReference type="PANTHER" id="PTHR34185">
    <property type="entry name" value="DIADENYLATE CYCLASE"/>
    <property type="match status" value="1"/>
</dbReference>
<organism evidence="8 9">
    <name type="scientific">Candidatus Giovannonibacteria bacterium RIFCSPLOWO2_01_FULL_45_34</name>
    <dbReference type="NCBI Taxonomy" id="1798351"/>
    <lineage>
        <taxon>Bacteria</taxon>
        <taxon>Candidatus Giovannoniibacteriota</taxon>
    </lineage>
</organism>
<dbReference type="InterPro" id="IPR036888">
    <property type="entry name" value="DNA_integrity_DisA_N_sf"/>
</dbReference>
<keyword evidence="5 6" id="KW-0067">ATP-binding</keyword>
<dbReference type="InterPro" id="IPR034701">
    <property type="entry name" value="CdaA"/>
</dbReference>
<comment type="similarity">
    <text evidence="6">Belongs to the adenylate cyclase family. DacA/CdaA subfamily.</text>
</comment>
<dbReference type="GO" id="GO:0005524">
    <property type="term" value="F:ATP binding"/>
    <property type="evidence" value="ECO:0007669"/>
    <property type="project" value="UniProtKB-UniRule"/>
</dbReference>
<keyword evidence="6" id="KW-0472">Membrane</keyword>
<dbReference type="AlphaFoldDB" id="A0A1F5X2M1"/>
<dbReference type="InterPro" id="IPR045585">
    <property type="entry name" value="CdaA_N"/>
</dbReference>
<dbReference type="InterPro" id="IPR003390">
    <property type="entry name" value="DNA_integrity_scan_DisA_N"/>
</dbReference>
<protein>
    <recommendedName>
        <fullName evidence="6">Diadenylate cyclase</fullName>
        <shortName evidence="6">DAC</shortName>
        <ecNumber evidence="6">2.7.7.85</ecNumber>
    </recommendedName>
    <alternativeName>
        <fullName evidence="6">Cyclic-di-AMP synthase</fullName>
        <shortName evidence="6">c-di-AMP synthase</shortName>
    </alternativeName>
</protein>
<dbReference type="STRING" id="1798351.A2930_01455"/>
<keyword evidence="6" id="KW-1133">Transmembrane helix</keyword>
<sequence>MADILVVAVLIYAVILLLKKTHSLFLFNGIGVLVLIYIAARYFNLYLTSYLFSFFFGFFVIIFIVVFQRELRRFFEWLSLWRRFSYSKRELIPETVSLQVIDAVERLALSKTGALIVFQGEEPLDNVTGGGIALGGRVSVPLLLSIFDTSSPGHDGAVFIQGDRVRAFGAHLPLAHHGIKNFGTRHRAALGLSERTDAFIIIVSEEKGTISVAEDGEVKLITDIDELTARLHDFLRTHLLEDGAESKRWTPFVNWKEKAVALCASGFLWYAFVVQLGAGTITRIYDIPIEFRSLPGYTIENANFNEVSVSLSGQNQDFSFLNEERLKVSIDLSDKADGRQKYDIINNDIINVPGSLSIIKISPRTLQFTIIKSPPEQ</sequence>
<feature type="transmembrane region" description="Helical" evidence="6">
    <location>
        <begin position="24"/>
        <end position="43"/>
    </location>
</feature>
<comment type="subunit">
    <text evidence="6">Probably a homodimer.</text>
</comment>
<dbReference type="EMBL" id="MFID01000005">
    <property type="protein sequence ID" value="OGF81811.1"/>
    <property type="molecule type" value="Genomic_DNA"/>
</dbReference>
<dbReference type="PANTHER" id="PTHR34185:SF1">
    <property type="entry name" value="DIADENYLATE CYCLASE"/>
    <property type="match status" value="1"/>
</dbReference>
<comment type="caution">
    <text evidence="8">The sequence shown here is derived from an EMBL/GenBank/DDBJ whole genome shotgun (WGS) entry which is preliminary data.</text>
</comment>
<gene>
    <name evidence="6" type="primary">dacA</name>
    <name evidence="8" type="ORF">A2930_01455</name>
</gene>
<dbReference type="Pfam" id="PF19293">
    <property type="entry name" value="CdaA_N"/>
    <property type="match status" value="1"/>
</dbReference>
<comment type="function">
    <text evidence="6">Catalyzes the condensation of 2 ATP molecules into cyclic di-AMP (c-di-AMP), a second messenger used to regulate differing processes in different bacteria.</text>
</comment>
<evidence type="ECO:0000256" key="5">
    <source>
        <dbReference type="ARBA" id="ARBA00022840"/>
    </source>
</evidence>
<accession>A0A1F5X2M1</accession>
<dbReference type="Gene3D" id="2.170.120.30">
    <property type="match status" value="1"/>
</dbReference>
<dbReference type="Gene3D" id="3.40.1700.10">
    <property type="entry name" value="DNA integrity scanning protein, DisA, N-terminal domain"/>
    <property type="match status" value="1"/>
</dbReference>
<reference evidence="8 9" key="1">
    <citation type="journal article" date="2016" name="Nat. Commun.">
        <title>Thousands of microbial genomes shed light on interconnected biogeochemical processes in an aquifer system.</title>
        <authorList>
            <person name="Anantharaman K."/>
            <person name="Brown C.T."/>
            <person name="Hug L.A."/>
            <person name="Sharon I."/>
            <person name="Castelle C.J."/>
            <person name="Probst A.J."/>
            <person name="Thomas B.C."/>
            <person name="Singh A."/>
            <person name="Wilkins M.J."/>
            <person name="Karaoz U."/>
            <person name="Brodie E.L."/>
            <person name="Williams K.H."/>
            <person name="Hubbard S.S."/>
            <person name="Banfield J.F."/>
        </authorList>
    </citation>
    <scope>NUCLEOTIDE SEQUENCE [LARGE SCALE GENOMIC DNA]</scope>
</reference>
<evidence type="ECO:0000256" key="1">
    <source>
        <dbReference type="ARBA" id="ARBA00000877"/>
    </source>
</evidence>
<evidence type="ECO:0000256" key="2">
    <source>
        <dbReference type="ARBA" id="ARBA00022679"/>
    </source>
</evidence>
<evidence type="ECO:0000259" key="7">
    <source>
        <dbReference type="PROSITE" id="PS51794"/>
    </source>
</evidence>
<feature type="domain" description="DAC" evidence="7">
    <location>
        <begin position="68"/>
        <end position="226"/>
    </location>
</feature>
<dbReference type="HAMAP" id="MF_01499">
    <property type="entry name" value="DacA"/>
    <property type="match status" value="1"/>
</dbReference>
<proteinExistence type="inferred from homology"/>
<keyword evidence="6" id="KW-0812">Transmembrane</keyword>
<evidence type="ECO:0000256" key="6">
    <source>
        <dbReference type="HAMAP-Rule" id="MF_01499"/>
    </source>
</evidence>
<dbReference type="PROSITE" id="PS51794">
    <property type="entry name" value="DAC"/>
    <property type="match status" value="1"/>
</dbReference>
<dbReference type="EC" id="2.7.7.85" evidence="6"/>
<dbReference type="GO" id="GO:0106408">
    <property type="term" value="F:diadenylate cyclase activity"/>
    <property type="evidence" value="ECO:0007669"/>
    <property type="project" value="UniProtKB-EC"/>
</dbReference>
<keyword evidence="6" id="KW-1003">Cell membrane</keyword>
<dbReference type="SUPFAM" id="SSF143597">
    <property type="entry name" value="YojJ-like"/>
    <property type="match status" value="1"/>
</dbReference>
<keyword evidence="2 6" id="KW-0808">Transferase</keyword>
<keyword evidence="4 6" id="KW-0547">Nucleotide-binding</keyword>
<keyword evidence="3 6" id="KW-0548">Nucleotidyltransferase</keyword>
<comment type="catalytic activity">
    <reaction evidence="1 6">
        <text>2 ATP = 3',3'-c-di-AMP + 2 diphosphate</text>
        <dbReference type="Rhea" id="RHEA:35655"/>
        <dbReference type="ChEBI" id="CHEBI:30616"/>
        <dbReference type="ChEBI" id="CHEBI:33019"/>
        <dbReference type="ChEBI" id="CHEBI:71500"/>
        <dbReference type="EC" id="2.7.7.85"/>
    </reaction>
</comment>
<dbReference type="Proteomes" id="UP000178114">
    <property type="component" value="Unassembled WGS sequence"/>
</dbReference>
<feature type="transmembrane region" description="Helical" evidence="6">
    <location>
        <begin position="49"/>
        <end position="67"/>
    </location>
</feature>
<dbReference type="Pfam" id="PF02457">
    <property type="entry name" value="DAC"/>
    <property type="match status" value="1"/>
</dbReference>